<feature type="binding site" evidence="22">
    <location>
        <position position="27"/>
    </location>
    <ligand>
        <name>ATP</name>
        <dbReference type="ChEBI" id="CHEBI:30616"/>
    </ligand>
</feature>
<keyword evidence="7" id="KW-0997">Cell inner membrane</keyword>
<feature type="binding site" evidence="22">
    <location>
        <position position="75"/>
    </location>
    <ligand>
        <name>ATP</name>
        <dbReference type="ChEBI" id="CHEBI:30616"/>
    </ligand>
</feature>
<dbReference type="STRING" id="522772.Dacet_0092"/>
<dbReference type="KEGG" id="dap:Dacet_0092"/>
<keyword evidence="9 24" id="KW-0812">Transmembrane</keyword>
<keyword evidence="15 24" id="KW-1133">Transmembrane helix</keyword>
<feature type="active site" description="Proton acceptor" evidence="20">
    <location>
        <position position="68"/>
    </location>
</feature>
<evidence type="ECO:0000256" key="24">
    <source>
        <dbReference type="RuleBase" id="RU363065"/>
    </source>
</evidence>
<keyword evidence="14 23" id="KW-0460">Magnesium</keyword>
<dbReference type="CDD" id="cd14264">
    <property type="entry name" value="DAGK_IM"/>
    <property type="match status" value="1"/>
</dbReference>
<comment type="catalytic activity">
    <reaction evidence="24">
        <text>a 1,2-diacyl-sn-glycerol + ATP = a 1,2-diacyl-sn-glycero-3-phosphate + ADP + H(+)</text>
        <dbReference type="Rhea" id="RHEA:10272"/>
        <dbReference type="ChEBI" id="CHEBI:15378"/>
        <dbReference type="ChEBI" id="CHEBI:17815"/>
        <dbReference type="ChEBI" id="CHEBI:30616"/>
        <dbReference type="ChEBI" id="CHEBI:58608"/>
        <dbReference type="ChEBI" id="CHEBI:456216"/>
        <dbReference type="EC" id="2.7.1.107"/>
    </reaction>
</comment>
<feature type="transmembrane region" description="Helical" evidence="24">
    <location>
        <begin position="98"/>
        <end position="119"/>
    </location>
</feature>
<proteinExistence type="inferred from homology"/>
<comment type="function">
    <text evidence="24">Catalyzes the ATP-dependent phosphorylation of sn-l,2-diacylglycerol (DAG) to phosphatidic acid. Involved in the recycling of diacylglycerol produced as a by-product during membrane-derived oligosaccharide (MDO) biosynthesis.</text>
</comment>
<keyword evidence="6" id="KW-0444">Lipid biosynthesis</keyword>
<keyword evidence="5" id="KW-1003">Cell membrane</keyword>
<evidence type="ECO:0000256" key="9">
    <source>
        <dbReference type="ARBA" id="ARBA00022692"/>
    </source>
</evidence>
<evidence type="ECO:0000313" key="25">
    <source>
        <dbReference type="EMBL" id="ADD66898.1"/>
    </source>
</evidence>
<evidence type="ECO:0000256" key="2">
    <source>
        <dbReference type="ARBA" id="ARBA00005967"/>
    </source>
</evidence>
<evidence type="ECO:0000256" key="17">
    <source>
        <dbReference type="ARBA" id="ARBA00023136"/>
    </source>
</evidence>
<evidence type="ECO:0000256" key="4">
    <source>
        <dbReference type="ARBA" id="ARBA00017575"/>
    </source>
</evidence>
<dbReference type="InterPro" id="IPR033718">
    <property type="entry name" value="DAGK_prok"/>
</dbReference>
<organism evidence="25 26">
    <name type="scientific">Denitrovibrio acetiphilus (strain DSM 12809 / NBRC 114555 / N2460)</name>
    <dbReference type="NCBI Taxonomy" id="522772"/>
    <lineage>
        <taxon>Bacteria</taxon>
        <taxon>Pseudomonadati</taxon>
        <taxon>Deferribacterota</taxon>
        <taxon>Deferribacteres</taxon>
        <taxon>Deferribacterales</taxon>
        <taxon>Geovibrionaceae</taxon>
        <taxon>Denitrovibrio</taxon>
    </lineage>
</organism>
<evidence type="ECO:0000256" key="15">
    <source>
        <dbReference type="ARBA" id="ARBA00022989"/>
    </source>
</evidence>
<comment type="caution">
    <text evidence="24">Lacks conserved residue(s) required for the propagation of feature annotation.</text>
</comment>
<evidence type="ECO:0000256" key="8">
    <source>
        <dbReference type="ARBA" id="ARBA00022679"/>
    </source>
</evidence>
<name>D4H1F0_DENA2</name>
<keyword evidence="11 22" id="KW-0547">Nucleotide-binding</keyword>
<evidence type="ECO:0000256" key="3">
    <source>
        <dbReference type="ARBA" id="ARBA00012133"/>
    </source>
</evidence>
<keyword evidence="12 24" id="KW-0418">Kinase</keyword>
<feature type="binding site" evidence="21">
    <location>
        <position position="68"/>
    </location>
    <ligand>
        <name>substrate</name>
    </ligand>
</feature>
<comment type="cofactor">
    <cofactor evidence="23">
        <name>Mg(2+)</name>
        <dbReference type="ChEBI" id="CHEBI:18420"/>
    </cofactor>
    <text evidence="23">Mn(2+), Zn(2+), Cd(2+) and Co(2+) support activity to lesser extents.</text>
</comment>
<dbReference type="PANTHER" id="PTHR34299">
    <property type="entry name" value="DIACYLGLYCEROL KINASE"/>
    <property type="match status" value="1"/>
</dbReference>
<protein>
    <recommendedName>
        <fullName evidence="4 24">Diacylglycerol kinase</fullName>
        <ecNumber evidence="3 24">2.7.1.107</ecNumber>
    </recommendedName>
</protein>
<feature type="transmembrane region" description="Helical" evidence="24">
    <location>
        <begin position="34"/>
        <end position="53"/>
    </location>
</feature>
<dbReference type="Pfam" id="PF01219">
    <property type="entry name" value="DAGK_prokar"/>
    <property type="match status" value="1"/>
</dbReference>
<keyword evidence="26" id="KW-1185">Reference proteome</keyword>
<evidence type="ECO:0000256" key="19">
    <source>
        <dbReference type="ARBA" id="ARBA00023264"/>
    </source>
</evidence>
<dbReference type="Proteomes" id="UP000002012">
    <property type="component" value="Chromosome"/>
</dbReference>
<feature type="binding site" evidence="22">
    <location>
        <begin position="93"/>
        <end position="94"/>
    </location>
    <ligand>
        <name>ATP</name>
        <dbReference type="ChEBI" id="CHEBI:30616"/>
    </ligand>
</feature>
<keyword evidence="8 24" id="KW-0808">Transferase</keyword>
<accession>D4H1F0</accession>
<evidence type="ECO:0000256" key="6">
    <source>
        <dbReference type="ARBA" id="ARBA00022516"/>
    </source>
</evidence>
<keyword evidence="13 22" id="KW-0067">ATP-binding</keyword>
<evidence type="ECO:0000256" key="7">
    <source>
        <dbReference type="ARBA" id="ARBA00022519"/>
    </source>
</evidence>
<evidence type="ECO:0000256" key="23">
    <source>
        <dbReference type="PIRSR" id="PIRSR600829-4"/>
    </source>
</evidence>
<dbReference type="EMBL" id="CP001968">
    <property type="protein sequence ID" value="ADD66898.1"/>
    <property type="molecule type" value="Genomic_DNA"/>
</dbReference>
<dbReference type="InterPro" id="IPR036945">
    <property type="entry name" value="DAGK_sf"/>
</dbReference>
<gene>
    <name evidence="25" type="ordered locus">Dacet_0092</name>
</gene>
<keyword evidence="10 23" id="KW-0479">Metal-binding</keyword>
<sequence length="120" mass="13552">MLNKQKFGLIRNTSFAIQGLTEVFRNESSFKTEVYIFIVCQLVFFLLPVPMLAKAILSTSSFLPLFAELANSAIERNVDLVTMEFDEKAKAAKDAGSAMVFASFIITGVIWFWTAYFLIF</sequence>
<evidence type="ECO:0000256" key="13">
    <source>
        <dbReference type="ARBA" id="ARBA00022840"/>
    </source>
</evidence>
<dbReference type="InParanoid" id="D4H1F0"/>
<keyword evidence="18" id="KW-0594">Phospholipid biosynthesis</keyword>
<feature type="binding site" evidence="23">
    <location>
        <position position="75"/>
    </location>
    <ligand>
        <name>a divalent metal cation</name>
        <dbReference type="ChEBI" id="CHEBI:60240"/>
    </ligand>
</feature>
<feature type="binding site" evidence="23">
    <location>
        <position position="27"/>
    </location>
    <ligand>
        <name>a divalent metal cation</name>
        <dbReference type="ChEBI" id="CHEBI:60240"/>
    </ligand>
</feature>
<dbReference type="PANTHER" id="PTHR34299:SF1">
    <property type="entry name" value="DIACYLGLYCEROL KINASE"/>
    <property type="match status" value="1"/>
</dbReference>
<dbReference type="FunCoup" id="D4H1F0">
    <property type="interactions" value="144"/>
</dbReference>
<evidence type="ECO:0000256" key="22">
    <source>
        <dbReference type="PIRSR" id="PIRSR600829-3"/>
    </source>
</evidence>
<evidence type="ECO:0000256" key="21">
    <source>
        <dbReference type="PIRSR" id="PIRSR600829-2"/>
    </source>
</evidence>
<dbReference type="GO" id="GO:0005886">
    <property type="term" value="C:plasma membrane"/>
    <property type="evidence" value="ECO:0007669"/>
    <property type="project" value="UniProtKB-SubCell"/>
</dbReference>
<keyword evidence="16 24" id="KW-0443">Lipid metabolism</keyword>
<dbReference type="GO" id="GO:0004143">
    <property type="term" value="F:ATP-dependent diacylglycerol kinase activity"/>
    <property type="evidence" value="ECO:0007669"/>
    <property type="project" value="UniProtKB-EC"/>
</dbReference>
<reference evidence="25 26" key="1">
    <citation type="journal article" date="2010" name="Stand. Genomic Sci.">
        <title>Complete genome sequence of Denitrovibrio acetiphilus type strain (N2460).</title>
        <authorList>
            <person name="Kiss H."/>
            <person name="Lang E."/>
            <person name="Lapidus A."/>
            <person name="Copeland A."/>
            <person name="Nolan M."/>
            <person name="Glavina Del Rio T."/>
            <person name="Chen F."/>
            <person name="Lucas S."/>
            <person name="Tice H."/>
            <person name="Cheng J.F."/>
            <person name="Han C."/>
            <person name="Goodwin L."/>
            <person name="Pitluck S."/>
            <person name="Liolios K."/>
            <person name="Pati A."/>
            <person name="Ivanova N."/>
            <person name="Mavromatis K."/>
            <person name="Chen A."/>
            <person name="Palaniappan K."/>
            <person name="Land M."/>
            <person name="Hauser L."/>
            <person name="Chang Y.J."/>
            <person name="Jeffries C.D."/>
            <person name="Detter J.C."/>
            <person name="Brettin T."/>
            <person name="Spring S."/>
            <person name="Rohde M."/>
            <person name="Goker M."/>
            <person name="Woyke T."/>
            <person name="Bristow J."/>
            <person name="Eisen J.A."/>
            <person name="Markowitz V."/>
            <person name="Hugenholtz P."/>
            <person name="Kyrpides N.C."/>
            <person name="Klenk H.P."/>
        </authorList>
    </citation>
    <scope>NUCLEOTIDE SEQUENCE [LARGE SCALE GENOMIC DNA]</scope>
    <source>
        <strain evidence="26">DSM 12809 / NBRC 114555 / N2460</strain>
    </source>
</reference>
<evidence type="ECO:0000256" key="18">
    <source>
        <dbReference type="ARBA" id="ARBA00023209"/>
    </source>
</evidence>
<evidence type="ECO:0000256" key="11">
    <source>
        <dbReference type="ARBA" id="ARBA00022741"/>
    </source>
</evidence>
<dbReference type="EC" id="2.7.1.107" evidence="3 24"/>
<dbReference type="PaxDb" id="522772-Dacet_0092"/>
<evidence type="ECO:0000256" key="12">
    <source>
        <dbReference type="ARBA" id="ARBA00022777"/>
    </source>
</evidence>
<keyword evidence="19 24" id="KW-1208">Phospholipid metabolism</keyword>
<dbReference type="OrthoDB" id="5460798at2"/>
<evidence type="ECO:0000256" key="1">
    <source>
        <dbReference type="ARBA" id="ARBA00004429"/>
    </source>
</evidence>
<dbReference type="Gene3D" id="1.10.287.3610">
    <property type="match status" value="1"/>
</dbReference>
<comment type="subcellular location">
    <subcellularLocation>
        <location evidence="1">Cell inner membrane</location>
        <topology evidence="1">Multi-pass membrane protein</topology>
    </subcellularLocation>
</comment>
<keyword evidence="17 24" id="KW-0472">Membrane</keyword>
<dbReference type="eggNOG" id="COG0818">
    <property type="taxonomic scope" value="Bacteria"/>
</dbReference>
<dbReference type="InterPro" id="IPR000829">
    <property type="entry name" value="DAGK"/>
</dbReference>
<feature type="binding site" evidence="21">
    <location>
        <position position="97"/>
    </location>
    <ligand>
        <name>substrate</name>
    </ligand>
</feature>
<evidence type="ECO:0000256" key="14">
    <source>
        <dbReference type="ARBA" id="ARBA00022842"/>
    </source>
</evidence>
<evidence type="ECO:0000256" key="5">
    <source>
        <dbReference type="ARBA" id="ARBA00022475"/>
    </source>
</evidence>
<dbReference type="GO" id="GO:0005524">
    <property type="term" value="F:ATP binding"/>
    <property type="evidence" value="ECO:0007669"/>
    <property type="project" value="UniProtKB-KW"/>
</dbReference>
<dbReference type="AlphaFoldDB" id="D4H1F0"/>
<dbReference type="RefSeq" id="WP_013009446.1">
    <property type="nucleotide sequence ID" value="NC_013943.1"/>
</dbReference>
<dbReference type="HOGENOM" id="CLU_112343_3_1_0"/>
<dbReference type="GO" id="GO:0006654">
    <property type="term" value="P:phosphatidic acid biosynthetic process"/>
    <property type="evidence" value="ECO:0007669"/>
    <property type="project" value="InterPro"/>
</dbReference>
<evidence type="ECO:0000256" key="20">
    <source>
        <dbReference type="PIRSR" id="PIRSR600829-1"/>
    </source>
</evidence>
<evidence type="ECO:0000313" key="26">
    <source>
        <dbReference type="Proteomes" id="UP000002012"/>
    </source>
</evidence>
<evidence type="ECO:0000256" key="10">
    <source>
        <dbReference type="ARBA" id="ARBA00022723"/>
    </source>
</evidence>
<evidence type="ECO:0000256" key="16">
    <source>
        <dbReference type="ARBA" id="ARBA00023098"/>
    </source>
</evidence>
<comment type="similarity">
    <text evidence="2 24">Belongs to the bacterial diacylglycerol kinase family.</text>
</comment>
<dbReference type="GO" id="GO:0046872">
    <property type="term" value="F:metal ion binding"/>
    <property type="evidence" value="ECO:0007669"/>
    <property type="project" value="UniProtKB-KW"/>
</dbReference>